<dbReference type="InterPro" id="IPR013784">
    <property type="entry name" value="Carb-bd-like_fold"/>
</dbReference>
<dbReference type="EMBL" id="CP002467">
    <property type="protein sequence ID" value="ADV84265.1"/>
    <property type="molecule type" value="Genomic_DNA"/>
</dbReference>
<evidence type="ECO:0000259" key="4">
    <source>
        <dbReference type="Pfam" id="PF25183"/>
    </source>
</evidence>
<dbReference type="Pfam" id="PF13620">
    <property type="entry name" value="CarboxypepD_reg"/>
    <property type="match status" value="1"/>
</dbReference>
<proteinExistence type="predicted"/>
<evidence type="ECO:0000256" key="2">
    <source>
        <dbReference type="ARBA" id="ARBA00023136"/>
    </source>
</evidence>
<dbReference type="SUPFAM" id="SSF56935">
    <property type="entry name" value="Porins"/>
    <property type="match status" value="1"/>
</dbReference>
<dbReference type="Gene3D" id="2.40.170.20">
    <property type="entry name" value="TonB-dependent receptor, beta-barrel domain"/>
    <property type="match status" value="1"/>
</dbReference>
<evidence type="ECO:0000313" key="5">
    <source>
        <dbReference type="EMBL" id="ADV84265.1"/>
    </source>
</evidence>
<dbReference type="AlphaFoldDB" id="E8UY31"/>
<organism evidence="5 6">
    <name type="scientific">Terriglobus saanensis (strain ATCC BAA-1853 / DSM 23119 / SP1PR4)</name>
    <dbReference type="NCBI Taxonomy" id="401053"/>
    <lineage>
        <taxon>Bacteria</taxon>
        <taxon>Pseudomonadati</taxon>
        <taxon>Acidobacteriota</taxon>
        <taxon>Terriglobia</taxon>
        <taxon>Terriglobales</taxon>
        <taxon>Acidobacteriaceae</taxon>
        <taxon>Terriglobus</taxon>
    </lineage>
</organism>
<dbReference type="GO" id="GO:0009279">
    <property type="term" value="C:cell outer membrane"/>
    <property type="evidence" value="ECO:0007669"/>
    <property type="project" value="UniProtKB-SubCell"/>
</dbReference>
<dbReference type="GO" id="GO:0030246">
    <property type="term" value="F:carbohydrate binding"/>
    <property type="evidence" value="ECO:0007669"/>
    <property type="project" value="InterPro"/>
</dbReference>
<dbReference type="HOGENOM" id="CLU_006298_0_0_0"/>
<evidence type="ECO:0000313" key="6">
    <source>
        <dbReference type="Proteomes" id="UP000006844"/>
    </source>
</evidence>
<accession>E8UY31</accession>
<dbReference type="Proteomes" id="UP000006844">
    <property type="component" value="Chromosome"/>
</dbReference>
<dbReference type="KEGG" id="tsa:AciPR4_3512"/>
<evidence type="ECO:0000256" key="1">
    <source>
        <dbReference type="ARBA" id="ARBA00004442"/>
    </source>
</evidence>
<sequence>MAKEWADSTDTAPPLMNYNLEDHMHNIFKSWSLLLLLLTMTVAAPFAHAQSSFGQITGTITDPAGAAIPGVTVTITSANTQAKRTVTTDTDGNYIATNLPIGTYSISVTQTGFRTAQQADVTISADAKVSSNFALQLGQASEVVQVEGGAVEALNTTSGELARVIDSKQVENLALNGRNYTQLLTLVPGAVVTNPDIFSVTTSLASNNQTINGNRSDTGNLTVDGAYNQVAGSNGSLMNNVGPDFIREVKIDTSNASAEFGRTSGPSFNIVTKSGSNSWHGGAFEILRNNYFDATNYVAKKKTQLIFNDFGFFLGGPIIKDKLFFFVGEEWKRLRQQAVASTFTVPTTAMQNGDFSALCTSTSTGGTPNTFVNGVCSSTAGQLYYPGTATPIPSNNIASLITTDGRAIANVYKIISAAGLSFRDGGIPSNNLTLAPSSPLNFHQDLVRFDYVINDKHTLYGRWIHDANTLIDPFGTFSNSGILNTTPTTRNRPGQSYLLSETWAIRSNFLNQAQINTSWAAQRIPPAGNNWKRETFGFQYNKLYPGAGPYPNGIPIVNITNYAPFQGPNFALQSPSTDIQVADNVTYIKGNHNFKFGGVYIRDRVDQNGRSNYTGTATFNSTPTSSNCKAASGNTTCYALADAFLGNFQSYQEASADPIGHFRFNQVEWFAQDSWKATRKLSLEIGLRWQLISPFYTQGNNVSNFDPAAYNPAAAVTVLPNGRLTPGIGNPYNGLVRAGDGVPADQAKRVLNVNTALFPLIPAGAPRGLYNMNGAFGPRFGFAYAVDNNTVVRGGIGLFYYRPQGNLIFSQLNLPPFLQNTQFDTGNLATIGSLAANNTGLQAGISAIDPTNHNPSTIQYSFGFQRQLPKSVLFEMNYVGNVAHHQLRQPNINFPDLAPLVANATTGNNAISSTNFFNPYKGYTAINSNRFDSNYNYNSLQMFSSKRAGIVTYTLAYTYSKALGDSNGNNTTLENWRDLNYNYGNLTNDRRHAFVATFVIQAPEFRGHNYLVREVAGGWQISGVARLQSGPYLTVQATSTLGLGTVRADRVPGTAIYTTGRAGIDGYVNNISRAGNTATPFVATPKTLARFGNSGNGAVVGPGLAQTDATLSKFFPITERVRVKFQADAFNVLNRTNFSGVNLNASNSNFGTVSGAYPPRQLQLGLKALF</sequence>
<keyword evidence="6" id="KW-1185">Reference proteome</keyword>
<keyword evidence="2" id="KW-0472">Membrane</keyword>
<gene>
    <name evidence="5" type="ordered locus">AciPR4_3512</name>
</gene>
<protein>
    <submittedName>
        <fullName evidence="5">Cna B domain protein</fullName>
    </submittedName>
</protein>
<dbReference type="SUPFAM" id="SSF49452">
    <property type="entry name" value="Starch-binding domain-like"/>
    <property type="match status" value="1"/>
</dbReference>
<evidence type="ECO:0000256" key="3">
    <source>
        <dbReference type="ARBA" id="ARBA00023237"/>
    </source>
</evidence>
<dbReference type="STRING" id="401053.AciPR4_3512"/>
<name>E8UY31_TERSS</name>
<dbReference type="eggNOG" id="COG1629">
    <property type="taxonomic scope" value="Bacteria"/>
</dbReference>
<dbReference type="Gene3D" id="2.60.40.1120">
    <property type="entry name" value="Carboxypeptidase-like, regulatory domain"/>
    <property type="match status" value="1"/>
</dbReference>
<dbReference type="Pfam" id="PF25183">
    <property type="entry name" value="OMP_b-brl_4"/>
    <property type="match status" value="1"/>
</dbReference>
<reference evidence="5 6" key="1">
    <citation type="journal article" date="2012" name="Stand. Genomic Sci.">
        <title>Complete genome sequence of Terriglobus saanensis type strain SP1PR4(T), an Acidobacteria from tundra soil.</title>
        <authorList>
            <person name="Rawat S.R."/>
            <person name="Mannisto M.K."/>
            <person name="Starovoytov V."/>
            <person name="Goodwin L."/>
            <person name="Nolan M."/>
            <person name="Hauser L."/>
            <person name="Land M."/>
            <person name="Davenport K.W."/>
            <person name="Woyke T."/>
            <person name="Haggblom M.M."/>
        </authorList>
    </citation>
    <scope>NUCLEOTIDE SEQUENCE</scope>
    <source>
        <strain evidence="6">ATCC BAA-1853 / DSM 23119 / SP1PR4</strain>
    </source>
</reference>
<keyword evidence="3" id="KW-0998">Cell outer membrane</keyword>
<dbReference type="InterPro" id="IPR036942">
    <property type="entry name" value="Beta-barrel_TonB_sf"/>
</dbReference>
<feature type="domain" description="TonB-dependent transporter Oar-like beta-barrel" evidence="4">
    <location>
        <begin position="271"/>
        <end position="1163"/>
    </location>
</feature>
<comment type="subcellular location">
    <subcellularLocation>
        <location evidence="1">Cell outer membrane</location>
    </subcellularLocation>
</comment>
<dbReference type="InterPro" id="IPR057601">
    <property type="entry name" value="Oar-like_b-barrel"/>
</dbReference>